<protein>
    <submittedName>
        <fullName evidence="5">DNA-directed RNA polymerase specialized sigma subunit</fullName>
    </submittedName>
</protein>
<keyword evidence="6" id="KW-1185">Reference proteome</keyword>
<dbReference type="KEGG" id="glj:GKIL_3402"/>
<dbReference type="HOGENOM" id="CLU_911421_0_0_3"/>
<dbReference type="PANTHER" id="PTHR30385">
    <property type="entry name" value="SIGMA FACTOR F FLAGELLAR"/>
    <property type="match status" value="1"/>
</dbReference>
<dbReference type="InterPro" id="IPR013325">
    <property type="entry name" value="RNA_pol_sigma_r2"/>
</dbReference>
<dbReference type="SUPFAM" id="SSF88659">
    <property type="entry name" value="Sigma3 and sigma4 domains of RNA polymerase sigma factors"/>
    <property type="match status" value="1"/>
</dbReference>
<reference evidence="5 6" key="1">
    <citation type="journal article" date="2013" name="PLoS ONE">
        <title>Cultivation and Complete Genome Sequencing of Gloeobacter kilaueensis sp. nov., from a Lava Cave in Kilauea Caldera, Hawai'i.</title>
        <authorList>
            <person name="Saw J.H."/>
            <person name="Schatz M."/>
            <person name="Brown M.V."/>
            <person name="Kunkel D.D."/>
            <person name="Foster J.S."/>
            <person name="Shick H."/>
            <person name="Christensen S."/>
            <person name="Hou S."/>
            <person name="Wan X."/>
            <person name="Donachie S.P."/>
        </authorList>
    </citation>
    <scope>NUCLEOTIDE SEQUENCE [LARGE SCALE GENOMIC DNA]</scope>
    <source>
        <strain evidence="6">JS</strain>
    </source>
</reference>
<dbReference type="eggNOG" id="COG1191">
    <property type="taxonomic scope" value="Bacteria"/>
</dbReference>
<organism evidence="5 6">
    <name type="scientific">Gloeobacter kilaueensis (strain ATCC BAA-2537 / CCAP 1431/1 / ULC 316 / JS1)</name>
    <dbReference type="NCBI Taxonomy" id="1183438"/>
    <lineage>
        <taxon>Bacteria</taxon>
        <taxon>Bacillati</taxon>
        <taxon>Cyanobacteriota</taxon>
        <taxon>Cyanophyceae</taxon>
        <taxon>Gloeobacterales</taxon>
        <taxon>Gloeobacteraceae</taxon>
        <taxon>Gloeobacter</taxon>
    </lineage>
</organism>
<evidence type="ECO:0000256" key="2">
    <source>
        <dbReference type="ARBA" id="ARBA00023082"/>
    </source>
</evidence>
<keyword evidence="5" id="KW-0240">DNA-directed RNA polymerase</keyword>
<dbReference type="SUPFAM" id="SSF88946">
    <property type="entry name" value="Sigma2 domain of RNA polymerase sigma factors"/>
    <property type="match status" value="1"/>
</dbReference>
<dbReference type="InterPro" id="IPR014284">
    <property type="entry name" value="RNA_pol_sigma-70_dom"/>
</dbReference>
<keyword evidence="3" id="KW-0238">DNA-binding</keyword>
<keyword evidence="2" id="KW-0731">Sigma factor</keyword>
<evidence type="ECO:0000256" key="1">
    <source>
        <dbReference type="ARBA" id="ARBA00023015"/>
    </source>
</evidence>
<dbReference type="EMBL" id="CP003587">
    <property type="protein sequence ID" value="AGY59648.1"/>
    <property type="molecule type" value="Genomic_DNA"/>
</dbReference>
<evidence type="ECO:0000256" key="4">
    <source>
        <dbReference type="ARBA" id="ARBA00023163"/>
    </source>
</evidence>
<dbReference type="NCBIfam" id="TIGR02937">
    <property type="entry name" value="sigma70-ECF"/>
    <property type="match status" value="1"/>
</dbReference>
<dbReference type="GO" id="GO:0000428">
    <property type="term" value="C:DNA-directed RNA polymerase complex"/>
    <property type="evidence" value="ECO:0007669"/>
    <property type="project" value="UniProtKB-KW"/>
</dbReference>
<dbReference type="GO" id="GO:0016987">
    <property type="term" value="F:sigma factor activity"/>
    <property type="evidence" value="ECO:0007669"/>
    <property type="project" value="UniProtKB-KW"/>
</dbReference>
<proteinExistence type="predicted"/>
<dbReference type="OrthoDB" id="9780326at2"/>
<keyword evidence="4" id="KW-0804">Transcription</keyword>
<dbReference type="AlphaFoldDB" id="U5QL85"/>
<keyword evidence="1" id="KW-0805">Transcription regulation</keyword>
<evidence type="ECO:0000313" key="6">
    <source>
        <dbReference type="Proteomes" id="UP000017396"/>
    </source>
</evidence>
<dbReference type="PANTHER" id="PTHR30385:SF4">
    <property type="entry name" value="RNA POLYMERASE SIGMA-E FACTOR"/>
    <property type="match status" value="1"/>
</dbReference>
<evidence type="ECO:0000313" key="5">
    <source>
        <dbReference type="EMBL" id="AGY59648.1"/>
    </source>
</evidence>
<dbReference type="GO" id="GO:0006352">
    <property type="term" value="P:DNA-templated transcription initiation"/>
    <property type="evidence" value="ECO:0007669"/>
    <property type="project" value="InterPro"/>
</dbReference>
<dbReference type="GO" id="GO:0003677">
    <property type="term" value="F:DNA binding"/>
    <property type="evidence" value="ECO:0007669"/>
    <property type="project" value="UniProtKB-KW"/>
</dbReference>
<sequence>MFNNLFPSQRSRPAETTAEALQQLAVVLQPVLRAREQVLSDPALPPSAKEQRLRQLAREARSGGLQDFNALLERVCRSYCRRYETPARFEVDDFVTEVISLTYSQLALFDPQVARFSTWFSSCILPRVYSDMQRRINPSWGRPQPKTTQGNLARQEVLNIVRNLSLDQPTEANRPLGEVVADRAAPVETQLLEAQCQEYFLEAVGRLAEGEQWLLRRVYVLQEPQKDIAASLGITPAAISIRFKKIYRRLAELLGESFDSECGETQFCEALRRSEP</sequence>
<name>U5QL85_GLOK1</name>
<dbReference type="Proteomes" id="UP000017396">
    <property type="component" value="Chromosome"/>
</dbReference>
<dbReference type="Gene3D" id="1.20.140.160">
    <property type="match status" value="1"/>
</dbReference>
<accession>U5QL85</accession>
<gene>
    <name evidence="5" type="ORF">GKIL_3402</name>
</gene>
<dbReference type="InterPro" id="IPR013324">
    <property type="entry name" value="RNA_pol_sigma_r3/r4-like"/>
</dbReference>
<dbReference type="STRING" id="1183438.GKIL_3402"/>
<evidence type="ECO:0000256" key="3">
    <source>
        <dbReference type="ARBA" id="ARBA00023125"/>
    </source>
</evidence>
<dbReference type="RefSeq" id="WP_023174940.1">
    <property type="nucleotide sequence ID" value="NC_022600.1"/>
</dbReference>